<proteinExistence type="predicted"/>
<organism evidence="1 2">
    <name type="scientific">Nonomuraea typhae</name>
    <dbReference type="NCBI Taxonomy" id="2603600"/>
    <lineage>
        <taxon>Bacteria</taxon>
        <taxon>Bacillati</taxon>
        <taxon>Actinomycetota</taxon>
        <taxon>Actinomycetes</taxon>
        <taxon>Streptosporangiales</taxon>
        <taxon>Streptosporangiaceae</taxon>
        <taxon>Nonomuraea</taxon>
    </lineage>
</organism>
<dbReference type="RefSeq" id="WP_397086815.1">
    <property type="nucleotide sequence ID" value="NZ_JBITGY010000009.1"/>
</dbReference>
<sequence length="44" mass="5175">MNAEFEYLVMKNRAEDLRKVAEAERRARAVQPKRPSLLARLLSF</sequence>
<keyword evidence="2" id="KW-1185">Reference proteome</keyword>
<name>A0ABW7Z1Q6_9ACTN</name>
<gene>
    <name evidence="1" type="ORF">ACIBG2_31335</name>
</gene>
<dbReference type="EMBL" id="JBITGY010000009">
    <property type="protein sequence ID" value="MFI6501911.1"/>
    <property type="molecule type" value="Genomic_DNA"/>
</dbReference>
<accession>A0ABW7Z1Q6</accession>
<reference evidence="1 2" key="1">
    <citation type="submission" date="2024-10" db="EMBL/GenBank/DDBJ databases">
        <title>The Natural Products Discovery Center: Release of the First 8490 Sequenced Strains for Exploring Actinobacteria Biosynthetic Diversity.</title>
        <authorList>
            <person name="Kalkreuter E."/>
            <person name="Kautsar S.A."/>
            <person name="Yang D."/>
            <person name="Bader C.D."/>
            <person name="Teijaro C.N."/>
            <person name="Fluegel L."/>
            <person name="Davis C.M."/>
            <person name="Simpson J.R."/>
            <person name="Lauterbach L."/>
            <person name="Steele A.D."/>
            <person name="Gui C."/>
            <person name="Meng S."/>
            <person name="Li G."/>
            <person name="Viehrig K."/>
            <person name="Ye F."/>
            <person name="Su P."/>
            <person name="Kiefer A.F."/>
            <person name="Nichols A."/>
            <person name="Cepeda A.J."/>
            <person name="Yan W."/>
            <person name="Fan B."/>
            <person name="Jiang Y."/>
            <person name="Adhikari A."/>
            <person name="Zheng C.-J."/>
            <person name="Schuster L."/>
            <person name="Cowan T.M."/>
            <person name="Smanski M.J."/>
            <person name="Chevrette M.G."/>
            <person name="De Carvalho L.P.S."/>
            <person name="Shen B."/>
        </authorList>
    </citation>
    <scope>NUCLEOTIDE SEQUENCE [LARGE SCALE GENOMIC DNA]</scope>
    <source>
        <strain evidence="1 2">NPDC050545</strain>
    </source>
</reference>
<evidence type="ECO:0000313" key="1">
    <source>
        <dbReference type="EMBL" id="MFI6501911.1"/>
    </source>
</evidence>
<evidence type="ECO:0000313" key="2">
    <source>
        <dbReference type="Proteomes" id="UP001612741"/>
    </source>
</evidence>
<protein>
    <submittedName>
        <fullName evidence="1">Uncharacterized protein</fullName>
    </submittedName>
</protein>
<dbReference type="Proteomes" id="UP001612741">
    <property type="component" value="Unassembled WGS sequence"/>
</dbReference>
<comment type="caution">
    <text evidence="1">The sequence shown here is derived from an EMBL/GenBank/DDBJ whole genome shotgun (WGS) entry which is preliminary data.</text>
</comment>